<evidence type="ECO:0000313" key="4">
    <source>
        <dbReference type="EMBL" id="MDN4479740.1"/>
    </source>
</evidence>
<keyword evidence="2" id="KW-0472">Membrane</keyword>
<dbReference type="Pfam" id="PF00144">
    <property type="entry name" value="Beta-lactamase"/>
    <property type="match status" value="1"/>
</dbReference>
<dbReference type="PANTHER" id="PTHR46825:SF11">
    <property type="entry name" value="PENICILLIN-BINDING PROTEIN 4"/>
    <property type="match status" value="1"/>
</dbReference>
<dbReference type="Proteomes" id="UP001172708">
    <property type="component" value="Unassembled WGS sequence"/>
</dbReference>
<feature type="domain" description="Beta-lactamase-related" evidence="3">
    <location>
        <begin position="22"/>
        <end position="325"/>
    </location>
</feature>
<dbReference type="InterPro" id="IPR001466">
    <property type="entry name" value="Beta-lactam-related"/>
</dbReference>
<evidence type="ECO:0000259" key="3">
    <source>
        <dbReference type="Pfam" id="PF00144"/>
    </source>
</evidence>
<dbReference type="RefSeq" id="WP_301140936.1">
    <property type="nucleotide sequence ID" value="NZ_JAUHQA010000001.1"/>
</dbReference>
<reference evidence="4" key="1">
    <citation type="submission" date="2023-06" db="EMBL/GenBank/DDBJ databases">
        <title>Egi l300058.</title>
        <authorList>
            <person name="Gao L."/>
            <person name="Fang B.-Z."/>
            <person name="Li W.-J."/>
        </authorList>
    </citation>
    <scope>NUCLEOTIDE SEQUENCE</scope>
    <source>
        <strain evidence="4">EGI L300058</strain>
    </source>
</reference>
<evidence type="ECO:0000256" key="2">
    <source>
        <dbReference type="ARBA" id="ARBA00023136"/>
    </source>
</evidence>
<comment type="subcellular location">
    <subcellularLocation>
        <location evidence="1">Membrane</location>
    </subcellularLocation>
</comment>
<keyword evidence="4" id="KW-0378">Hydrolase</keyword>
<accession>A0ABT8GE86</accession>
<dbReference type="InterPro" id="IPR050491">
    <property type="entry name" value="AmpC-like"/>
</dbReference>
<sequence>MRIDDPELAEAIDVAAREDDFSGLVSVHRDGEQMLARPYGYAHRAHQVPVTPLTRFGIASGSKAFTALAAVRLVESGTLSLEAPVRRWLGDDLPLVDESVTLEELLTHTSGIGDYLDESGDADISEYVLTRPVHTLVTAEDFLPELEGHAQQEVPGETFRYNNGGFMVAALIIERASGEAFQEVVAREVFARAGLKETAYERSDRWPGDVSLGYLEETGDWTNVLHLPVRGGGDGGAVTSAADLDRFWRAFADGRIVSLDFAAEMMRARHDVPDEGMRYGMGFWRHPTGPQWIIEGYDAGVSFRSTFDPETRVTATVFGNTSEGAWPVIGAVAARLFPDAVEGV</sequence>
<dbReference type="InterPro" id="IPR012338">
    <property type="entry name" value="Beta-lactam/transpept-like"/>
</dbReference>
<evidence type="ECO:0000256" key="1">
    <source>
        <dbReference type="ARBA" id="ARBA00004370"/>
    </source>
</evidence>
<dbReference type="PANTHER" id="PTHR46825">
    <property type="entry name" value="D-ALANYL-D-ALANINE-CARBOXYPEPTIDASE/ENDOPEPTIDASE AMPH"/>
    <property type="match status" value="1"/>
</dbReference>
<protein>
    <submittedName>
        <fullName evidence="4">Serine hydrolase domain-containing protein</fullName>
        <ecNumber evidence="4">3.1.1.103</ecNumber>
    </submittedName>
</protein>
<dbReference type="Gene3D" id="3.40.710.10">
    <property type="entry name" value="DD-peptidase/beta-lactamase superfamily"/>
    <property type="match status" value="1"/>
</dbReference>
<dbReference type="EC" id="3.1.1.103" evidence="4"/>
<comment type="caution">
    <text evidence="4">The sequence shown here is derived from an EMBL/GenBank/DDBJ whole genome shotgun (WGS) entry which is preliminary data.</text>
</comment>
<dbReference type="SUPFAM" id="SSF56601">
    <property type="entry name" value="beta-lactamase/transpeptidase-like"/>
    <property type="match status" value="1"/>
</dbReference>
<dbReference type="GO" id="GO:0016787">
    <property type="term" value="F:hydrolase activity"/>
    <property type="evidence" value="ECO:0007669"/>
    <property type="project" value="UniProtKB-KW"/>
</dbReference>
<dbReference type="EMBL" id="JAUHQA010000001">
    <property type="protein sequence ID" value="MDN4479740.1"/>
    <property type="molecule type" value="Genomic_DNA"/>
</dbReference>
<keyword evidence="5" id="KW-1185">Reference proteome</keyword>
<gene>
    <name evidence="4" type="ORF">QQX02_02205</name>
</gene>
<proteinExistence type="predicted"/>
<name>A0ABT8GE86_9MICO</name>
<evidence type="ECO:0000313" key="5">
    <source>
        <dbReference type="Proteomes" id="UP001172708"/>
    </source>
</evidence>
<organism evidence="4 5">
    <name type="scientific">Demequina muriae</name>
    <dbReference type="NCBI Taxonomy" id="3051664"/>
    <lineage>
        <taxon>Bacteria</taxon>
        <taxon>Bacillati</taxon>
        <taxon>Actinomycetota</taxon>
        <taxon>Actinomycetes</taxon>
        <taxon>Micrococcales</taxon>
        <taxon>Demequinaceae</taxon>
        <taxon>Demequina</taxon>
    </lineage>
</organism>